<evidence type="ECO:0000313" key="3">
    <source>
        <dbReference type="Proteomes" id="UP000265520"/>
    </source>
</evidence>
<reference evidence="2 3" key="1">
    <citation type="journal article" date="2018" name="Front. Plant Sci.">
        <title>Red Clover (Trifolium pratense) and Zigzag Clover (T. medium) - A Picture of Genomic Similarities and Differences.</title>
        <authorList>
            <person name="Dluhosova J."/>
            <person name="Istvanek J."/>
            <person name="Nedelnik J."/>
            <person name="Repkova J."/>
        </authorList>
    </citation>
    <scope>NUCLEOTIDE SEQUENCE [LARGE SCALE GENOMIC DNA]</scope>
    <source>
        <strain evidence="3">cv. 10/8</strain>
        <tissue evidence="2">Leaf</tissue>
    </source>
</reference>
<proteinExistence type="predicted"/>
<accession>A0A392LYN3</accession>
<name>A0A392LYN3_9FABA</name>
<evidence type="ECO:0000313" key="2">
    <source>
        <dbReference type="EMBL" id="MCH80025.1"/>
    </source>
</evidence>
<organism evidence="2 3">
    <name type="scientific">Trifolium medium</name>
    <dbReference type="NCBI Taxonomy" id="97028"/>
    <lineage>
        <taxon>Eukaryota</taxon>
        <taxon>Viridiplantae</taxon>
        <taxon>Streptophyta</taxon>
        <taxon>Embryophyta</taxon>
        <taxon>Tracheophyta</taxon>
        <taxon>Spermatophyta</taxon>
        <taxon>Magnoliopsida</taxon>
        <taxon>eudicotyledons</taxon>
        <taxon>Gunneridae</taxon>
        <taxon>Pentapetalae</taxon>
        <taxon>rosids</taxon>
        <taxon>fabids</taxon>
        <taxon>Fabales</taxon>
        <taxon>Fabaceae</taxon>
        <taxon>Papilionoideae</taxon>
        <taxon>50 kb inversion clade</taxon>
        <taxon>NPAAA clade</taxon>
        <taxon>Hologalegina</taxon>
        <taxon>IRL clade</taxon>
        <taxon>Trifolieae</taxon>
        <taxon>Trifolium</taxon>
    </lineage>
</organism>
<dbReference type="Proteomes" id="UP000265520">
    <property type="component" value="Unassembled WGS sequence"/>
</dbReference>
<dbReference type="InterPro" id="IPR051304">
    <property type="entry name" value="SCF_F-box_domain"/>
</dbReference>
<comment type="caution">
    <text evidence="2">The sequence shown here is derived from an EMBL/GenBank/DDBJ whole genome shotgun (WGS) entry which is preliminary data.</text>
</comment>
<dbReference type="EMBL" id="LXQA010000603">
    <property type="protein sequence ID" value="MCH80025.1"/>
    <property type="molecule type" value="Genomic_DNA"/>
</dbReference>
<gene>
    <name evidence="2" type="ORF">A2U01_0000787</name>
</gene>
<keyword evidence="3" id="KW-1185">Reference proteome</keyword>
<dbReference type="AlphaFoldDB" id="A0A392LYN3"/>
<dbReference type="Pfam" id="PF03478">
    <property type="entry name" value="Beta-prop_KIB1-4"/>
    <property type="match status" value="1"/>
</dbReference>
<protein>
    <submittedName>
        <fullName evidence="2">F-box protein</fullName>
    </submittedName>
</protein>
<dbReference type="PANTHER" id="PTHR47123">
    <property type="entry name" value="F-BOX PROTEIN SKIP23"/>
    <property type="match status" value="1"/>
</dbReference>
<dbReference type="InterPro" id="IPR005174">
    <property type="entry name" value="KIB1-4_b-propeller"/>
</dbReference>
<feature type="domain" description="KIB1-4 beta-propeller" evidence="1">
    <location>
        <begin position="22"/>
        <end position="191"/>
    </location>
</feature>
<sequence length="230" mass="26098">MFGGKISFKSGHGSEVVAVTCHGKKPLALGILNHKGHPKLFHCHKELWTKIPCMPTFFQDICVFKKRFCAVNKIGRTVAFGPDYSEQLLAEYVDGGEMKFLVESEGELFLVDIYDRHCFGFPGENGLRLNVFRLDEKEKRWVKVTNLGDRVLFLGNGCSFYTSVAKGGNCVIFIDDAFLSFDNMRCGMCVFHLDNGRLSPLSDYPHYSNLFWPPPDWIVKCSTPKVDHQM</sequence>
<dbReference type="PANTHER" id="PTHR47123:SF15">
    <property type="entry name" value="F-BOX PROTEIN SKIP23"/>
    <property type="match status" value="1"/>
</dbReference>
<evidence type="ECO:0000259" key="1">
    <source>
        <dbReference type="Pfam" id="PF03478"/>
    </source>
</evidence>